<dbReference type="STRING" id="655353.SAMN04488056_102237"/>
<dbReference type="InterPro" id="IPR013078">
    <property type="entry name" value="His_Pase_superF_clade-1"/>
</dbReference>
<dbReference type="SMART" id="SM00855">
    <property type="entry name" value="PGAM"/>
    <property type="match status" value="1"/>
</dbReference>
<dbReference type="OrthoDB" id="9781415at2"/>
<dbReference type="EMBL" id="FOVR01000002">
    <property type="protein sequence ID" value="SFN86402.1"/>
    <property type="molecule type" value="Genomic_DNA"/>
</dbReference>
<dbReference type="Proteomes" id="UP000199236">
    <property type="component" value="Unassembled WGS sequence"/>
</dbReference>
<evidence type="ECO:0000256" key="1">
    <source>
        <dbReference type="ARBA" id="ARBA00022801"/>
    </source>
</evidence>
<dbReference type="InterPro" id="IPR001345">
    <property type="entry name" value="PG/BPGM_mutase_AS"/>
</dbReference>
<dbReference type="SUPFAM" id="SSF53254">
    <property type="entry name" value="Phosphoglycerate mutase-like"/>
    <property type="match status" value="1"/>
</dbReference>
<keyword evidence="1" id="KW-0378">Hydrolase</keyword>
<dbReference type="GO" id="GO:0043456">
    <property type="term" value="P:regulation of pentose-phosphate shunt"/>
    <property type="evidence" value="ECO:0007669"/>
    <property type="project" value="TreeGrafter"/>
</dbReference>
<dbReference type="PROSITE" id="PS00175">
    <property type="entry name" value="PG_MUTASE"/>
    <property type="match status" value="1"/>
</dbReference>
<accession>A0A1I5CHU8</accession>
<dbReference type="PANTHER" id="PTHR46517">
    <property type="entry name" value="FRUCTOSE-2,6-BISPHOSPHATASE TIGAR"/>
    <property type="match status" value="1"/>
</dbReference>
<evidence type="ECO:0000313" key="2">
    <source>
        <dbReference type="EMBL" id="SFN86402.1"/>
    </source>
</evidence>
<protein>
    <submittedName>
        <fullName evidence="2">Probable phosphoglycerate mutase</fullName>
    </submittedName>
</protein>
<dbReference type="PANTHER" id="PTHR46517:SF1">
    <property type="entry name" value="FRUCTOSE-2,6-BISPHOSPHATASE TIGAR"/>
    <property type="match status" value="1"/>
</dbReference>
<dbReference type="InterPro" id="IPR051695">
    <property type="entry name" value="Phosphoglycerate_Mutase"/>
</dbReference>
<reference evidence="2 3" key="1">
    <citation type="submission" date="2016-10" db="EMBL/GenBank/DDBJ databases">
        <authorList>
            <person name="de Groot N.N."/>
        </authorList>
    </citation>
    <scope>NUCLEOTIDE SEQUENCE [LARGE SCALE GENOMIC DNA]</scope>
    <source>
        <strain evidence="2 3">CGMCC 1.9157</strain>
    </source>
</reference>
<evidence type="ECO:0000313" key="3">
    <source>
        <dbReference type="Proteomes" id="UP000199236"/>
    </source>
</evidence>
<sequence>MTLPSLPQRTFCMIRHGQTTANRDAIVAGATDVPLSDLGREQASKLSSLHWLQETSLFVSPKTRAMDTCQLAFPDRTFEIHEDLRERDWGEFEGKLVSDLPSRHAEPKGGDTWDELLARVLKAISECCAKAEDSLPVFVCHAGVIRAAMVLASIGNDVPTAPNAKPLFFRWTGEGHEMTDQLAGVLQL</sequence>
<name>A0A1I5CHU8_9HYPH</name>
<dbReference type="InterPro" id="IPR029033">
    <property type="entry name" value="His_PPase_superfam"/>
</dbReference>
<dbReference type="AlphaFoldDB" id="A0A1I5CHU8"/>
<dbReference type="RefSeq" id="WP_090069481.1">
    <property type="nucleotide sequence ID" value="NZ_FOVR01000002.1"/>
</dbReference>
<dbReference type="Gene3D" id="3.40.50.1240">
    <property type="entry name" value="Phosphoglycerate mutase-like"/>
    <property type="match status" value="1"/>
</dbReference>
<dbReference type="CDD" id="cd07067">
    <property type="entry name" value="HP_PGM_like"/>
    <property type="match status" value="1"/>
</dbReference>
<gene>
    <name evidence="2" type="ORF">SAMN04488056_102237</name>
</gene>
<dbReference type="GO" id="GO:0004331">
    <property type="term" value="F:fructose-2,6-bisphosphate 2-phosphatase activity"/>
    <property type="evidence" value="ECO:0007669"/>
    <property type="project" value="TreeGrafter"/>
</dbReference>
<dbReference type="GO" id="GO:0005829">
    <property type="term" value="C:cytosol"/>
    <property type="evidence" value="ECO:0007669"/>
    <property type="project" value="TreeGrafter"/>
</dbReference>
<keyword evidence="3" id="KW-1185">Reference proteome</keyword>
<proteinExistence type="predicted"/>
<organism evidence="2 3">
    <name type="scientific">Cohaesibacter marisflavi</name>
    <dbReference type="NCBI Taxonomy" id="655353"/>
    <lineage>
        <taxon>Bacteria</taxon>
        <taxon>Pseudomonadati</taxon>
        <taxon>Pseudomonadota</taxon>
        <taxon>Alphaproteobacteria</taxon>
        <taxon>Hyphomicrobiales</taxon>
        <taxon>Cohaesibacteraceae</taxon>
    </lineage>
</organism>
<dbReference type="Pfam" id="PF00300">
    <property type="entry name" value="His_Phos_1"/>
    <property type="match status" value="1"/>
</dbReference>
<dbReference type="GO" id="GO:0045820">
    <property type="term" value="P:negative regulation of glycolytic process"/>
    <property type="evidence" value="ECO:0007669"/>
    <property type="project" value="TreeGrafter"/>
</dbReference>